<dbReference type="Proteomes" id="UP001292094">
    <property type="component" value="Unassembled WGS sequence"/>
</dbReference>
<proteinExistence type="predicted"/>
<evidence type="ECO:0000256" key="1">
    <source>
        <dbReference type="SAM" id="MobiDB-lite"/>
    </source>
</evidence>
<dbReference type="EMBL" id="JAWZYT010005784">
    <property type="protein sequence ID" value="KAK4289626.1"/>
    <property type="molecule type" value="Genomic_DNA"/>
</dbReference>
<keyword evidence="3" id="KW-1185">Reference proteome</keyword>
<gene>
    <name evidence="2" type="ORF">Pmani_037419</name>
</gene>
<evidence type="ECO:0000313" key="3">
    <source>
        <dbReference type="Proteomes" id="UP001292094"/>
    </source>
</evidence>
<name>A0AAE1TLI7_9EUCA</name>
<feature type="region of interest" description="Disordered" evidence="1">
    <location>
        <begin position="1"/>
        <end position="73"/>
    </location>
</feature>
<reference evidence="2" key="1">
    <citation type="submission" date="2023-11" db="EMBL/GenBank/DDBJ databases">
        <title>Genome assemblies of two species of porcelain crab, Petrolisthes cinctipes and Petrolisthes manimaculis (Anomura: Porcellanidae).</title>
        <authorList>
            <person name="Angst P."/>
        </authorList>
    </citation>
    <scope>NUCLEOTIDE SEQUENCE</scope>
    <source>
        <strain evidence="2">PB745_02</strain>
        <tissue evidence="2">Gill</tissue>
    </source>
</reference>
<sequence length="90" mass="9587">METAKEQAESLRPLVVPALGHSGPPPWSLRPSTLVTPALHPGHSGPPPWSLRPSTLVTPALHPGHSGPPPWSLRPSTPVNAAFYSSFIYL</sequence>
<evidence type="ECO:0000313" key="2">
    <source>
        <dbReference type="EMBL" id="KAK4289626.1"/>
    </source>
</evidence>
<protein>
    <submittedName>
        <fullName evidence="2">Uncharacterized protein</fullName>
    </submittedName>
</protein>
<accession>A0AAE1TLI7</accession>
<dbReference type="AlphaFoldDB" id="A0AAE1TLI7"/>
<organism evidence="2 3">
    <name type="scientific">Petrolisthes manimaculis</name>
    <dbReference type="NCBI Taxonomy" id="1843537"/>
    <lineage>
        <taxon>Eukaryota</taxon>
        <taxon>Metazoa</taxon>
        <taxon>Ecdysozoa</taxon>
        <taxon>Arthropoda</taxon>
        <taxon>Crustacea</taxon>
        <taxon>Multicrustacea</taxon>
        <taxon>Malacostraca</taxon>
        <taxon>Eumalacostraca</taxon>
        <taxon>Eucarida</taxon>
        <taxon>Decapoda</taxon>
        <taxon>Pleocyemata</taxon>
        <taxon>Anomura</taxon>
        <taxon>Galatheoidea</taxon>
        <taxon>Porcellanidae</taxon>
        <taxon>Petrolisthes</taxon>
    </lineage>
</organism>
<comment type="caution">
    <text evidence="2">The sequence shown here is derived from an EMBL/GenBank/DDBJ whole genome shotgun (WGS) entry which is preliminary data.</text>
</comment>